<dbReference type="InterPro" id="IPR000192">
    <property type="entry name" value="Aminotrans_V_dom"/>
</dbReference>
<feature type="active site" description="Cysteine persulfide intermediate" evidence="13">
    <location>
        <position position="328"/>
    </location>
</feature>
<feature type="binding site" evidence="13">
    <location>
        <position position="243"/>
    </location>
    <ligand>
        <name>pyridoxal 5'-phosphate</name>
        <dbReference type="ChEBI" id="CHEBI:597326"/>
    </ligand>
</feature>
<dbReference type="UniPathway" id="UPA00266"/>
<comment type="caution">
    <text evidence="16">The sequence shown here is derived from an EMBL/GenBank/DDBJ whole genome shotgun (WGS) entry which is preliminary data.</text>
</comment>
<feature type="binding site" evidence="13">
    <location>
        <position position="155"/>
    </location>
    <ligand>
        <name>pyridoxal 5'-phosphate</name>
        <dbReference type="ChEBI" id="CHEBI:597326"/>
    </ligand>
</feature>
<keyword evidence="8 13" id="KW-0663">Pyridoxal phosphate</keyword>
<evidence type="ECO:0000256" key="1">
    <source>
        <dbReference type="ARBA" id="ARBA00001933"/>
    </source>
</evidence>
<feature type="binding site" evidence="13">
    <location>
        <begin position="203"/>
        <end position="205"/>
    </location>
    <ligand>
        <name>pyridoxal 5'-phosphate</name>
        <dbReference type="ChEBI" id="CHEBI:597326"/>
    </ligand>
</feature>
<dbReference type="EC" id="2.8.1.7" evidence="4 13"/>
<dbReference type="RefSeq" id="WP_133209073.1">
    <property type="nucleotide sequence ID" value="NZ_SMSE01000001.1"/>
</dbReference>
<dbReference type="GO" id="GO:0044571">
    <property type="term" value="P:[2Fe-2S] cluster assembly"/>
    <property type="evidence" value="ECO:0007669"/>
    <property type="project" value="UniProtKB-UniRule"/>
</dbReference>
<evidence type="ECO:0000256" key="10">
    <source>
        <dbReference type="ARBA" id="ARBA00023014"/>
    </source>
</evidence>
<evidence type="ECO:0000259" key="15">
    <source>
        <dbReference type="Pfam" id="PF00266"/>
    </source>
</evidence>
<feature type="binding site" evidence="13">
    <location>
        <position position="183"/>
    </location>
    <ligand>
        <name>pyridoxal 5'-phosphate</name>
        <dbReference type="ChEBI" id="CHEBI:597326"/>
    </ligand>
</feature>
<comment type="subcellular location">
    <subcellularLocation>
        <location evidence="13">Cytoplasm</location>
    </subcellularLocation>
</comment>
<dbReference type="FunFam" id="3.90.1150.10:FF:000002">
    <property type="entry name" value="Cysteine desulfurase IscS"/>
    <property type="match status" value="1"/>
</dbReference>
<feature type="modified residue" description="N6-(pyridoxal phosphate)lysine" evidence="13">
    <location>
        <position position="206"/>
    </location>
</feature>
<dbReference type="GO" id="GO:1990221">
    <property type="term" value="C:L-cysteine desulfurase complex"/>
    <property type="evidence" value="ECO:0007669"/>
    <property type="project" value="UniProtKB-ARBA"/>
</dbReference>
<dbReference type="OrthoDB" id="9808002at2"/>
<keyword evidence="5 13" id="KW-0808">Transferase</keyword>
<dbReference type="Pfam" id="PF00266">
    <property type="entry name" value="Aminotran_5"/>
    <property type="match status" value="1"/>
</dbReference>
<evidence type="ECO:0000256" key="6">
    <source>
        <dbReference type="ARBA" id="ARBA00022714"/>
    </source>
</evidence>
<evidence type="ECO:0000256" key="7">
    <source>
        <dbReference type="ARBA" id="ARBA00022723"/>
    </source>
</evidence>
<dbReference type="FunFam" id="3.40.640.10:FF:000003">
    <property type="entry name" value="Cysteine desulfurase IscS"/>
    <property type="match status" value="1"/>
</dbReference>
<dbReference type="Gene3D" id="3.90.1150.10">
    <property type="entry name" value="Aspartate Aminotransferase, domain 1"/>
    <property type="match status" value="1"/>
</dbReference>
<dbReference type="GO" id="GO:0046872">
    <property type="term" value="F:metal ion binding"/>
    <property type="evidence" value="ECO:0007669"/>
    <property type="project" value="UniProtKB-KW"/>
</dbReference>
<evidence type="ECO:0000256" key="4">
    <source>
        <dbReference type="ARBA" id="ARBA00012239"/>
    </source>
</evidence>
<keyword evidence="7 13" id="KW-0479">Metal-binding</keyword>
<evidence type="ECO:0000256" key="3">
    <source>
        <dbReference type="ARBA" id="ARBA00006490"/>
    </source>
</evidence>
<keyword evidence="10 13" id="KW-0411">Iron-sulfur</keyword>
<feature type="binding site" description="via persulfide group" evidence="13">
    <location>
        <position position="328"/>
    </location>
    <ligand>
        <name>[2Fe-2S] cluster</name>
        <dbReference type="ChEBI" id="CHEBI:190135"/>
        <note>ligand shared with IscU</note>
    </ligand>
</feature>
<dbReference type="InterPro" id="IPR016454">
    <property type="entry name" value="Cysteine_dSase"/>
</dbReference>
<dbReference type="NCBIfam" id="TIGR02006">
    <property type="entry name" value="IscS"/>
    <property type="match status" value="1"/>
</dbReference>
<evidence type="ECO:0000256" key="5">
    <source>
        <dbReference type="ARBA" id="ARBA00022679"/>
    </source>
</evidence>
<dbReference type="GO" id="GO:0030170">
    <property type="term" value="F:pyridoxal phosphate binding"/>
    <property type="evidence" value="ECO:0007669"/>
    <property type="project" value="UniProtKB-UniRule"/>
</dbReference>
<evidence type="ECO:0000256" key="12">
    <source>
        <dbReference type="ARBA" id="ARBA00072125"/>
    </source>
</evidence>
<dbReference type="InterPro" id="IPR015421">
    <property type="entry name" value="PyrdxlP-dep_Trfase_major"/>
</dbReference>
<comment type="pathway">
    <text evidence="2 13">Cofactor biosynthesis; iron-sulfur cluster biosynthesis.</text>
</comment>
<dbReference type="Proteomes" id="UP000295554">
    <property type="component" value="Unassembled WGS sequence"/>
</dbReference>
<dbReference type="HAMAP" id="MF_00331">
    <property type="entry name" value="Cys_desulf_IscS"/>
    <property type="match status" value="1"/>
</dbReference>
<evidence type="ECO:0000256" key="2">
    <source>
        <dbReference type="ARBA" id="ARBA00005151"/>
    </source>
</evidence>
<dbReference type="PROSITE" id="PS00595">
    <property type="entry name" value="AA_TRANSFER_CLASS_5"/>
    <property type="match status" value="1"/>
</dbReference>
<dbReference type="InterPro" id="IPR015422">
    <property type="entry name" value="PyrdxlP-dep_Trfase_small"/>
</dbReference>
<comment type="subunit">
    <text evidence="13">Homodimer. Forms a heterotetramer with IscU, interacts with other sulfur acceptors.</text>
</comment>
<comment type="catalytic activity">
    <reaction evidence="11 13">
        <text>(sulfur carrier)-H + L-cysteine = (sulfur carrier)-SH + L-alanine</text>
        <dbReference type="Rhea" id="RHEA:43892"/>
        <dbReference type="Rhea" id="RHEA-COMP:14737"/>
        <dbReference type="Rhea" id="RHEA-COMP:14739"/>
        <dbReference type="ChEBI" id="CHEBI:29917"/>
        <dbReference type="ChEBI" id="CHEBI:35235"/>
        <dbReference type="ChEBI" id="CHEBI:57972"/>
        <dbReference type="ChEBI" id="CHEBI:64428"/>
        <dbReference type="EC" id="2.8.1.7"/>
    </reaction>
</comment>
<name>A0A4R5LUN9_9GAMM</name>
<comment type="similarity">
    <text evidence="3 13">Belongs to the class-V pyridoxal-phosphate-dependent aminotransferase family. NifS/IscS subfamily.</text>
</comment>
<keyword evidence="6 13" id="KW-0001">2Fe-2S</keyword>
<dbReference type="Gene3D" id="3.40.640.10">
    <property type="entry name" value="Type I PLP-dependent aspartate aminotransferase-like (Major domain)"/>
    <property type="match status" value="1"/>
</dbReference>
<accession>A0A4R5LUN9</accession>
<evidence type="ECO:0000256" key="14">
    <source>
        <dbReference type="RuleBase" id="RU004504"/>
    </source>
</evidence>
<dbReference type="EMBL" id="SMSE01000001">
    <property type="protein sequence ID" value="TDG14908.1"/>
    <property type="molecule type" value="Genomic_DNA"/>
</dbReference>
<keyword evidence="9 13" id="KW-0408">Iron</keyword>
<organism evidence="16 17">
    <name type="scientific">Seongchinamella unica</name>
    <dbReference type="NCBI Taxonomy" id="2547392"/>
    <lineage>
        <taxon>Bacteria</taxon>
        <taxon>Pseudomonadati</taxon>
        <taxon>Pseudomonadota</taxon>
        <taxon>Gammaproteobacteria</taxon>
        <taxon>Cellvibrionales</taxon>
        <taxon>Halieaceae</taxon>
        <taxon>Seongchinamella</taxon>
    </lineage>
</organism>
<protein>
    <recommendedName>
        <fullName evidence="12 13">Cysteine desulfurase IscS</fullName>
        <ecNumber evidence="4 13">2.8.1.7</ecNumber>
    </recommendedName>
</protein>
<reference evidence="16 17" key="1">
    <citation type="submission" date="2019-03" db="EMBL/GenBank/DDBJ databases">
        <title>Seongchinamella monodicae gen. nov., sp. nov., a novel member of the Gammaproteobacteria isolated from a tidal mudflat of beach.</title>
        <authorList>
            <person name="Yang H.G."/>
            <person name="Kang J.W."/>
            <person name="Lee S.D."/>
        </authorList>
    </citation>
    <scope>NUCLEOTIDE SEQUENCE [LARGE SCALE GENOMIC DNA]</scope>
    <source>
        <strain evidence="16 17">GH4-78</strain>
    </source>
</reference>
<sequence>MQKPIYFDYLATTPVDPRVVEKMVHCLSMEGNFGNPASRSHLYGWKAEEAVENARRQVADLINADPREIVWTSGATESDNLAIKGVAHFYQKKGKHIVTSKIEHKAVLDTCRHLEREGYEVTYLDPNEAGLITPEAVAAALREDTVLVSIMHANNEIGTVNDIAGIGEVTRNAKVLFHVDAAQSAGKIELDMETMKVDLLSMSGHKMYGPKGVGALFVRRKPRVRLEAQMHGGGHERGMRSGTLATHQIVGMGEAAHVAKEGMAEEAERLKALRQRFWDGIKDIEEVHVNGDMDQRLPGAINVSIAFVEGESLIMSLKDLAISSGSACTSASLEPSYVLRALGLNDELAHSSLRFSFGRFTTEEDVDVAVEQLRNAVGKLRELSPLWDMYQDGVDLDTIEWAAH</sequence>
<dbReference type="NCBIfam" id="NF002806">
    <property type="entry name" value="PRK02948.1"/>
    <property type="match status" value="1"/>
</dbReference>
<dbReference type="InterPro" id="IPR020578">
    <property type="entry name" value="Aminotrans_V_PyrdxlP_BS"/>
</dbReference>
<keyword evidence="17" id="KW-1185">Reference proteome</keyword>
<dbReference type="AlphaFoldDB" id="A0A4R5LUN9"/>
<dbReference type="SUPFAM" id="SSF53383">
    <property type="entry name" value="PLP-dependent transferases"/>
    <property type="match status" value="1"/>
</dbReference>
<dbReference type="PIRSF" id="PIRSF005572">
    <property type="entry name" value="NifS"/>
    <property type="match status" value="1"/>
</dbReference>
<gene>
    <name evidence="13" type="primary">iscS</name>
    <name evidence="16" type="ORF">E2F43_01295</name>
</gene>
<dbReference type="GO" id="GO:0051537">
    <property type="term" value="F:2 iron, 2 sulfur cluster binding"/>
    <property type="evidence" value="ECO:0007669"/>
    <property type="project" value="UniProtKB-UniRule"/>
</dbReference>
<dbReference type="GO" id="GO:0031071">
    <property type="term" value="F:cysteine desulfurase activity"/>
    <property type="evidence" value="ECO:0007669"/>
    <property type="project" value="UniProtKB-UniRule"/>
</dbReference>
<evidence type="ECO:0000313" key="17">
    <source>
        <dbReference type="Proteomes" id="UP000295554"/>
    </source>
</evidence>
<dbReference type="NCBIfam" id="NF010611">
    <property type="entry name" value="PRK14012.1"/>
    <property type="match status" value="1"/>
</dbReference>
<dbReference type="PANTHER" id="PTHR11601">
    <property type="entry name" value="CYSTEINE DESULFURYLASE FAMILY MEMBER"/>
    <property type="match status" value="1"/>
</dbReference>
<dbReference type="InterPro" id="IPR015424">
    <property type="entry name" value="PyrdxlP-dep_Trfase"/>
</dbReference>
<evidence type="ECO:0000256" key="13">
    <source>
        <dbReference type="HAMAP-Rule" id="MF_00331"/>
    </source>
</evidence>
<evidence type="ECO:0000313" key="16">
    <source>
        <dbReference type="EMBL" id="TDG14908.1"/>
    </source>
</evidence>
<comment type="cofactor">
    <cofactor evidence="1 13 14">
        <name>pyridoxal 5'-phosphate</name>
        <dbReference type="ChEBI" id="CHEBI:597326"/>
    </cofactor>
</comment>
<feature type="binding site" evidence="13">
    <location>
        <begin position="75"/>
        <end position="76"/>
    </location>
    <ligand>
        <name>pyridoxal 5'-phosphate</name>
        <dbReference type="ChEBI" id="CHEBI:597326"/>
    </ligand>
</feature>
<evidence type="ECO:0000256" key="8">
    <source>
        <dbReference type="ARBA" id="ARBA00022898"/>
    </source>
</evidence>
<evidence type="ECO:0000256" key="11">
    <source>
        <dbReference type="ARBA" id="ARBA00050776"/>
    </source>
</evidence>
<dbReference type="InterPro" id="IPR010240">
    <property type="entry name" value="Cys_deSase_IscS"/>
</dbReference>
<dbReference type="PANTHER" id="PTHR11601:SF34">
    <property type="entry name" value="CYSTEINE DESULFURASE"/>
    <property type="match status" value="1"/>
</dbReference>
<keyword evidence="13" id="KW-0963">Cytoplasm</keyword>
<evidence type="ECO:0000256" key="9">
    <source>
        <dbReference type="ARBA" id="ARBA00023004"/>
    </source>
</evidence>
<proteinExistence type="inferred from homology"/>
<feature type="domain" description="Aminotransferase class V" evidence="15">
    <location>
        <begin position="5"/>
        <end position="367"/>
    </location>
</feature>
<comment type="function">
    <text evidence="13">Master enzyme that delivers sulfur to a number of partners involved in Fe-S cluster assembly, tRNA modification or cofactor biosynthesis. Catalyzes the removal of elemental sulfur atoms from cysteine to produce alanine. Functions as a sulfur delivery protein for Fe-S cluster synthesis onto IscU, an Fe-S scaffold assembly protein, as well as other S acceptor proteins.</text>
</comment>